<feature type="compositionally biased region" description="Polar residues" evidence="1">
    <location>
        <begin position="117"/>
        <end position="133"/>
    </location>
</feature>
<dbReference type="EMBL" id="LSRX01000026">
    <property type="protein sequence ID" value="OLQ13542.1"/>
    <property type="molecule type" value="Genomic_DNA"/>
</dbReference>
<evidence type="ECO:0000313" key="2">
    <source>
        <dbReference type="EMBL" id="OLQ13542.1"/>
    </source>
</evidence>
<comment type="caution">
    <text evidence="2">The sequence shown here is derived from an EMBL/GenBank/DDBJ whole genome shotgun (WGS) entry which is preliminary data.</text>
</comment>
<gene>
    <name evidence="2" type="ORF">AK812_SmicGene2418</name>
</gene>
<dbReference type="OrthoDB" id="435943at2759"/>
<organism evidence="2 3">
    <name type="scientific">Symbiodinium microadriaticum</name>
    <name type="common">Dinoflagellate</name>
    <name type="synonym">Zooxanthella microadriatica</name>
    <dbReference type="NCBI Taxonomy" id="2951"/>
    <lineage>
        <taxon>Eukaryota</taxon>
        <taxon>Sar</taxon>
        <taxon>Alveolata</taxon>
        <taxon>Dinophyceae</taxon>
        <taxon>Suessiales</taxon>
        <taxon>Symbiodiniaceae</taxon>
        <taxon>Symbiodinium</taxon>
    </lineage>
</organism>
<feature type="region of interest" description="Disordered" evidence="1">
    <location>
        <begin position="111"/>
        <end position="169"/>
    </location>
</feature>
<keyword evidence="3" id="KW-1185">Reference proteome</keyword>
<proteinExistence type="predicted"/>
<sequence length="169" mass="18589">MGSWSGFVQKQPTAALYDKVAVERVQFEADVAKIERDLLQAADDGNRAAEQVKFLVWKPCRPRRRIFPEEEEWERLMQEPPTQVEPEEFFQEALSAFLDFCPRTIMVEGGPKVSEAPTGSTTATEGANCSTSEGAAIAVPPKDSGTDVTQIDDEEDLHGAASPGLTKME</sequence>
<evidence type="ECO:0000256" key="1">
    <source>
        <dbReference type="SAM" id="MobiDB-lite"/>
    </source>
</evidence>
<protein>
    <submittedName>
        <fullName evidence="2">Uncharacterized protein</fullName>
    </submittedName>
</protein>
<dbReference type="Proteomes" id="UP000186817">
    <property type="component" value="Unassembled WGS sequence"/>
</dbReference>
<dbReference type="AlphaFoldDB" id="A0A1Q9F1R3"/>
<reference evidence="2 3" key="1">
    <citation type="submission" date="2016-02" db="EMBL/GenBank/DDBJ databases">
        <title>Genome analysis of coral dinoflagellate symbionts highlights evolutionary adaptations to a symbiotic lifestyle.</title>
        <authorList>
            <person name="Aranda M."/>
            <person name="Li Y."/>
            <person name="Liew Y.J."/>
            <person name="Baumgarten S."/>
            <person name="Simakov O."/>
            <person name="Wilson M."/>
            <person name="Piel J."/>
            <person name="Ashoor H."/>
            <person name="Bougouffa S."/>
            <person name="Bajic V.B."/>
            <person name="Ryu T."/>
            <person name="Ravasi T."/>
            <person name="Bayer T."/>
            <person name="Micklem G."/>
            <person name="Kim H."/>
            <person name="Bhak J."/>
            <person name="Lajeunesse T.C."/>
            <person name="Voolstra C.R."/>
        </authorList>
    </citation>
    <scope>NUCLEOTIDE SEQUENCE [LARGE SCALE GENOMIC DNA]</scope>
    <source>
        <strain evidence="2 3">CCMP2467</strain>
    </source>
</reference>
<accession>A0A1Q9F1R3</accession>
<evidence type="ECO:0000313" key="3">
    <source>
        <dbReference type="Proteomes" id="UP000186817"/>
    </source>
</evidence>
<name>A0A1Q9F1R3_SYMMI</name>